<feature type="active site" description="Charge relay system" evidence="2">
    <location>
        <position position="288"/>
    </location>
</feature>
<name>A0A5C6FTV0_9PLAN</name>
<protein>
    <submittedName>
        <fullName evidence="4">Putative hydrolase</fullName>
    </submittedName>
</protein>
<dbReference type="GO" id="GO:0047372">
    <property type="term" value="F:monoacylglycerol lipase activity"/>
    <property type="evidence" value="ECO:0007669"/>
    <property type="project" value="TreeGrafter"/>
</dbReference>
<accession>A0A5C6FTV0</accession>
<evidence type="ECO:0000256" key="2">
    <source>
        <dbReference type="PIRSR" id="PIRSR005211-1"/>
    </source>
</evidence>
<dbReference type="PIRSF" id="PIRSF005211">
    <property type="entry name" value="Ab_hydro_YheT"/>
    <property type="match status" value="1"/>
</dbReference>
<dbReference type="Pfam" id="PF00561">
    <property type="entry name" value="Abhydrolase_1"/>
    <property type="match status" value="1"/>
</dbReference>
<dbReference type="Gene3D" id="3.40.50.1820">
    <property type="entry name" value="alpha/beta hydrolase"/>
    <property type="match status" value="1"/>
</dbReference>
<dbReference type="InterPro" id="IPR050960">
    <property type="entry name" value="AB_hydrolase_4_sf"/>
</dbReference>
<feature type="active site" description="Charge relay system" evidence="2">
    <location>
        <position position="318"/>
    </location>
</feature>
<dbReference type="EMBL" id="SJPZ01000001">
    <property type="protein sequence ID" value="TWU65771.1"/>
    <property type="molecule type" value="Genomic_DNA"/>
</dbReference>
<dbReference type="PANTHER" id="PTHR10794:SF94">
    <property type="entry name" value="ESTERASE YHET-RELATED"/>
    <property type="match status" value="1"/>
</dbReference>
<sequence>MKTSQIATSVPPFLPHPLWRGGHLQTLATLRSGRSPVLRPIPHLVPTRDDDTIVLHEDLPTLPDDEPRGEFAGSTPSVLLVHGLCGCHRSSYMVRIADRLTRRGIRVFRMDQRGCGAATKLSNQITHAGRSDDCADALNYIAARTDGPLGVAGFSMGGNQVLRMLGHRSVHPSSDNDFFDRLIAAFVVAPPVDLACCSRHMLTGLRRVYSRYFLKRLLRGLPHVARRHQWVDDLLATAPPKTLWDFDDRLTAPLAGFKDAMHYYDTCSARRVTGSIRTPTCLVAAINDPIVPVTCFQGDQAAEFSTSAQQVLVPGGGHLGFVDRRGNCWIDGVAETYFSTQFGVGSISSATGEP</sequence>
<dbReference type="AlphaFoldDB" id="A0A5C6FTV0"/>
<dbReference type="InterPro" id="IPR000073">
    <property type="entry name" value="AB_hydrolase_1"/>
</dbReference>
<comment type="caution">
    <text evidence="4">The sequence shown here is derived from an EMBL/GenBank/DDBJ whole genome shotgun (WGS) entry which is preliminary data.</text>
</comment>
<organism evidence="4 5">
    <name type="scientific">Crateriforma conspicua</name>
    <dbReference type="NCBI Taxonomy" id="2527996"/>
    <lineage>
        <taxon>Bacteria</taxon>
        <taxon>Pseudomonadati</taxon>
        <taxon>Planctomycetota</taxon>
        <taxon>Planctomycetia</taxon>
        <taxon>Planctomycetales</taxon>
        <taxon>Planctomycetaceae</taxon>
        <taxon>Crateriforma</taxon>
    </lineage>
</organism>
<dbReference type="InterPro" id="IPR029058">
    <property type="entry name" value="AB_hydrolase_fold"/>
</dbReference>
<feature type="active site" description="Charge relay system" evidence="2">
    <location>
        <position position="155"/>
    </location>
</feature>
<dbReference type="Proteomes" id="UP000316476">
    <property type="component" value="Unassembled WGS sequence"/>
</dbReference>
<dbReference type="InterPro" id="IPR012020">
    <property type="entry name" value="ABHD4"/>
</dbReference>
<dbReference type="RefSeq" id="WP_146412119.1">
    <property type="nucleotide sequence ID" value="NZ_SJPZ01000001.1"/>
</dbReference>
<evidence type="ECO:0000256" key="1">
    <source>
        <dbReference type="ARBA" id="ARBA00010884"/>
    </source>
</evidence>
<proteinExistence type="inferred from homology"/>
<dbReference type="GO" id="GO:0034338">
    <property type="term" value="F:short-chain carboxylesterase activity"/>
    <property type="evidence" value="ECO:0007669"/>
    <property type="project" value="TreeGrafter"/>
</dbReference>
<comment type="similarity">
    <text evidence="1">Belongs to the AB hydrolase superfamily. AB hydrolase 4 family.</text>
</comment>
<evidence type="ECO:0000313" key="5">
    <source>
        <dbReference type="Proteomes" id="UP000316476"/>
    </source>
</evidence>
<reference evidence="4 5" key="1">
    <citation type="submission" date="2019-02" db="EMBL/GenBank/DDBJ databases">
        <title>Deep-cultivation of Planctomycetes and their phenomic and genomic characterization uncovers novel biology.</title>
        <authorList>
            <person name="Wiegand S."/>
            <person name="Jogler M."/>
            <person name="Boedeker C."/>
            <person name="Pinto D."/>
            <person name="Vollmers J."/>
            <person name="Rivas-Marin E."/>
            <person name="Kohn T."/>
            <person name="Peeters S.H."/>
            <person name="Heuer A."/>
            <person name="Rast P."/>
            <person name="Oberbeckmann S."/>
            <person name="Bunk B."/>
            <person name="Jeske O."/>
            <person name="Meyerdierks A."/>
            <person name="Storesund J.E."/>
            <person name="Kallscheuer N."/>
            <person name="Luecker S."/>
            <person name="Lage O.M."/>
            <person name="Pohl T."/>
            <person name="Merkel B.J."/>
            <person name="Hornburger P."/>
            <person name="Mueller R.-W."/>
            <person name="Bruemmer F."/>
            <person name="Labrenz M."/>
            <person name="Spormann A.M."/>
            <person name="Op Den Camp H."/>
            <person name="Overmann J."/>
            <person name="Amann R."/>
            <person name="Jetten M.S.M."/>
            <person name="Mascher T."/>
            <person name="Medema M.H."/>
            <person name="Devos D.P."/>
            <person name="Kaster A.-K."/>
            <person name="Ovreas L."/>
            <person name="Rohde M."/>
            <person name="Galperin M.Y."/>
            <person name="Jogler C."/>
        </authorList>
    </citation>
    <scope>NUCLEOTIDE SEQUENCE [LARGE SCALE GENOMIC DNA]</scope>
    <source>
        <strain evidence="4 5">V7</strain>
    </source>
</reference>
<gene>
    <name evidence="4" type="ORF">V7x_13200</name>
</gene>
<dbReference type="PANTHER" id="PTHR10794">
    <property type="entry name" value="ABHYDROLASE DOMAIN-CONTAINING PROTEIN"/>
    <property type="match status" value="1"/>
</dbReference>
<dbReference type="OrthoDB" id="332676at2"/>
<keyword evidence="4" id="KW-0378">Hydrolase</keyword>
<evidence type="ECO:0000259" key="3">
    <source>
        <dbReference type="Pfam" id="PF00561"/>
    </source>
</evidence>
<feature type="domain" description="AB hydrolase-1" evidence="3">
    <location>
        <begin position="76"/>
        <end position="323"/>
    </location>
</feature>
<evidence type="ECO:0000313" key="4">
    <source>
        <dbReference type="EMBL" id="TWU65771.1"/>
    </source>
</evidence>
<dbReference type="SUPFAM" id="SSF53474">
    <property type="entry name" value="alpha/beta-Hydrolases"/>
    <property type="match status" value="1"/>
</dbReference>